<dbReference type="Gene3D" id="3.30.420.10">
    <property type="entry name" value="Ribonuclease H-like superfamily/Ribonuclease H"/>
    <property type="match status" value="1"/>
</dbReference>
<dbReference type="Proteomes" id="UP001341281">
    <property type="component" value="Chromosome 06"/>
</dbReference>
<dbReference type="InterPro" id="IPR041588">
    <property type="entry name" value="Integrase_H2C2"/>
</dbReference>
<dbReference type="EMBL" id="CP144750">
    <property type="protein sequence ID" value="WVZ80406.1"/>
    <property type="molecule type" value="Genomic_DNA"/>
</dbReference>
<evidence type="ECO:0000259" key="1">
    <source>
        <dbReference type="Pfam" id="PF17921"/>
    </source>
</evidence>
<evidence type="ECO:0000313" key="4">
    <source>
        <dbReference type="Proteomes" id="UP001341281"/>
    </source>
</evidence>
<protein>
    <recommendedName>
        <fullName evidence="5">Integrase zinc-binding domain-containing protein</fullName>
    </recommendedName>
</protein>
<feature type="domain" description="Integrase zinc-binding" evidence="1">
    <location>
        <begin position="30"/>
        <end position="85"/>
    </location>
</feature>
<evidence type="ECO:0000259" key="2">
    <source>
        <dbReference type="Pfam" id="PF24626"/>
    </source>
</evidence>
<reference evidence="3 4" key="1">
    <citation type="submission" date="2024-02" db="EMBL/GenBank/DDBJ databases">
        <title>High-quality chromosome-scale genome assembly of Pensacola bahiagrass (Paspalum notatum Flugge var. saurae).</title>
        <authorList>
            <person name="Vega J.M."/>
            <person name="Podio M."/>
            <person name="Orjuela J."/>
            <person name="Siena L.A."/>
            <person name="Pessino S.C."/>
            <person name="Combes M.C."/>
            <person name="Mariac C."/>
            <person name="Albertini E."/>
            <person name="Pupilli F."/>
            <person name="Ortiz J.P.A."/>
            <person name="Leblanc O."/>
        </authorList>
    </citation>
    <scope>NUCLEOTIDE SEQUENCE [LARGE SCALE GENOMIC DNA]</scope>
    <source>
        <strain evidence="3">R1</strain>
        <tissue evidence="3">Leaf</tissue>
    </source>
</reference>
<dbReference type="AlphaFoldDB" id="A0AAQ3X0H0"/>
<dbReference type="SUPFAM" id="SSF53098">
    <property type="entry name" value="Ribonuclease H-like"/>
    <property type="match status" value="1"/>
</dbReference>
<dbReference type="Pfam" id="PF17921">
    <property type="entry name" value="Integrase_H2C2"/>
    <property type="match status" value="1"/>
</dbReference>
<dbReference type="InterPro" id="IPR036397">
    <property type="entry name" value="RNaseH_sf"/>
</dbReference>
<evidence type="ECO:0000313" key="3">
    <source>
        <dbReference type="EMBL" id="WVZ80406.1"/>
    </source>
</evidence>
<dbReference type="InterPro" id="IPR012337">
    <property type="entry name" value="RNaseH-like_sf"/>
</dbReference>
<dbReference type="PANTHER" id="PTHR45835">
    <property type="entry name" value="YALI0A06105P"/>
    <property type="match status" value="1"/>
</dbReference>
<keyword evidence="4" id="KW-1185">Reference proteome</keyword>
<dbReference type="Pfam" id="PF24626">
    <property type="entry name" value="SH3_Tf2-1"/>
    <property type="match status" value="1"/>
</dbReference>
<proteinExistence type="predicted"/>
<organism evidence="3 4">
    <name type="scientific">Paspalum notatum var. saurae</name>
    <dbReference type="NCBI Taxonomy" id="547442"/>
    <lineage>
        <taxon>Eukaryota</taxon>
        <taxon>Viridiplantae</taxon>
        <taxon>Streptophyta</taxon>
        <taxon>Embryophyta</taxon>
        <taxon>Tracheophyta</taxon>
        <taxon>Spermatophyta</taxon>
        <taxon>Magnoliopsida</taxon>
        <taxon>Liliopsida</taxon>
        <taxon>Poales</taxon>
        <taxon>Poaceae</taxon>
        <taxon>PACMAD clade</taxon>
        <taxon>Panicoideae</taxon>
        <taxon>Andropogonodae</taxon>
        <taxon>Paspaleae</taxon>
        <taxon>Paspalinae</taxon>
        <taxon>Paspalum</taxon>
    </lineage>
</organism>
<dbReference type="InterPro" id="IPR056924">
    <property type="entry name" value="SH3_Tf2-1"/>
</dbReference>
<sequence length="365" mass="42245">MPRSGRFVQYLRLAKRPISMKMSKEPYVDSIRKLILSEAHDTAYSIHPGSTKMYYDLKERFWWYGMKRSVAEYVAVCDTCQRVKAEHQRPAGLLQPLKIPEWKWEQISMDFIVGLPKTQRGHDSIWVVVDYLTKVAHFIPVRTTYPDATLCEFSYNNSYQAGLKQSPFEALYGEKCRTPLFWNQTGEKQVFGPDIIKDAEEQVKIVRENLRVAQSRQKSYADKRRRDLTFEVNDFVYLKVSPMRGIRRFNIKGKLARRYIGPFKVLEKKGVVAYKLELPPSLTGVHDVFHVSRVKKCLRVPEEEAPPEGLDSIQRKILDTAKELPGTRGSKCASAVEASHEAEATWEREEEMRAAYPNLFASQPM</sequence>
<evidence type="ECO:0008006" key="5">
    <source>
        <dbReference type="Google" id="ProtNLM"/>
    </source>
</evidence>
<dbReference type="Gene3D" id="1.10.340.70">
    <property type="match status" value="1"/>
</dbReference>
<feature type="domain" description="Tf2-1-like SH3-like" evidence="2">
    <location>
        <begin position="234"/>
        <end position="297"/>
    </location>
</feature>
<accession>A0AAQ3X0H0</accession>
<name>A0AAQ3X0H0_PASNO</name>
<dbReference type="PANTHER" id="PTHR45835:SF99">
    <property type="entry name" value="CHROMO DOMAIN-CONTAINING PROTEIN-RELATED"/>
    <property type="match status" value="1"/>
</dbReference>
<gene>
    <name evidence="3" type="ORF">U9M48_027879</name>
</gene>
<dbReference type="GO" id="GO:0003676">
    <property type="term" value="F:nucleic acid binding"/>
    <property type="evidence" value="ECO:0007669"/>
    <property type="project" value="InterPro"/>
</dbReference>